<comment type="caution">
    <text evidence="7">The sequence shown here is derived from an EMBL/GenBank/DDBJ whole genome shotgun (WGS) entry which is preliminary data.</text>
</comment>
<keyword evidence="8" id="KW-1185">Reference proteome</keyword>
<proteinExistence type="inferred from homology"/>
<dbReference type="NCBIfam" id="TIGR02937">
    <property type="entry name" value="sigma70-ECF"/>
    <property type="match status" value="1"/>
</dbReference>
<evidence type="ECO:0000313" key="8">
    <source>
        <dbReference type="Proteomes" id="UP000245391"/>
    </source>
</evidence>
<dbReference type="Gene3D" id="1.10.10.10">
    <property type="entry name" value="Winged helix-like DNA-binding domain superfamily/Winged helix DNA-binding domain"/>
    <property type="match status" value="1"/>
</dbReference>
<dbReference type="InterPro" id="IPR013324">
    <property type="entry name" value="RNA_pol_sigma_r3/r4-like"/>
</dbReference>
<gene>
    <name evidence="7" type="ORF">DF947_00090</name>
</gene>
<comment type="similarity">
    <text evidence="1">Belongs to the sigma-70 factor family. ECF subfamily.</text>
</comment>
<evidence type="ECO:0000259" key="5">
    <source>
        <dbReference type="Pfam" id="PF04542"/>
    </source>
</evidence>
<dbReference type="NCBIfam" id="TIGR02985">
    <property type="entry name" value="Sig70_bacteroi1"/>
    <property type="match status" value="1"/>
</dbReference>
<feature type="domain" description="RNA polymerase sigma-70 region 2" evidence="5">
    <location>
        <begin position="28"/>
        <end position="94"/>
    </location>
</feature>
<keyword evidence="3" id="KW-0731">Sigma factor</keyword>
<organism evidence="7 8">
    <name type="scientific">Pedobacter paludis</name>
    <dbReference type="NCBI Taxonomy" id="2203212"/>
    <lineage>
        <taxon>Bacteria</taxon>
        <taxon>Pseudomonadati</taxon>
        <taxon>Bacteroidota</taxon>
        <taxon>Sphingobacteriia</taxon>
        <taxon>Sphingobacteriales</taxon>
        <taxon>Sphingobacteriaceae</taxon>
        <taxon>Pedobacter</taxon>
    </lineage>
</organism>
<evidence type="ECO:0000259" key="6">
    <source>
        <dbReference type="Pfam" id="PF08281"/>
    </source>
</evidence>
<dbReference type="Pfam" id="PF08281">
    <property type="entry name" value="Sigma70_r4_2"/>
    <property type="match status" value="1"/>
</dbReference>
<dbReference type="Gene3D" id="1.10.1740.10">
    <property type="match status" value="1"/>
</dbReference>
<evidence type="ECO:0000313" key="7">
    <source>
        <dbReference type="EMBL" id="PWS33081.1"/>
    </source>
</evidence>
<feature type="domain" description="RNA polymerase sigma factor 70 region 4 type 2" evidence="6">
    <location>
        <begin position="126"/>
        <end position="176"/>
    </location>
</feature>
<reference evidence="8" key="1">
    <citation type="submission" date="2018-05" db="EMBL/GenBank/DDBJ databases">
        <title>Pedobacter paludis sp. nov., isolated from wetland soil.</title>
        <authorList>
            <person name="Zhang Y."/>
        </authorList>
    </citation>
    <scope>NUCLEOTIDE SEQUENCE [LARGE SCALE GENOMIC DNA]</scope>
    <source>
        <strain evidence="8">R-8</strain>
    </source>
</reference>
<evidence type="ECO:0000256" key="1">
    <source>
        <dbReference type="ARBA" id="ARBA00010641"/>
    </source>
</evidence>
<dbReference type="InterPro" id="IPR036388">
    <property type="entry name" value="WH-like_DNA-bd_sf"/>
</dbReference>
<dbReference type="SUPFAM" id="SSF88946">
    <property type="entry name" value="Sigma2 domain of RNA polymerase sigma factors"/>
    <property type="match status" value="1"/>
</dbReference>
<dbReference type="OrthoDB" id="659569at2"/>
<accession>A0A317F1M2</accession>
<dbReference type="Proteomes" id="UP000245391">
    <property type="component" value="Unassembled WGS sequence"/>
</dbReference>
<dbReference type="GO" id="GO:0006352">
    <property type="term" value="P:DNA-templated transcription initiation"/>
    <property type="evidence" value="ECO:0007669"/>
    <property type="project" value="InterPro"/>
</dbReference>
<dbReference type="InterPro" id="IPR013325">
    <property type="entry name" value="RNA_pol_sigma_r2"/>
</dbReference>
<keyword evidence="2" id="KW-0805">Transcription regulation</keyword>
<dbReference type="GO" id="GO:0016987">
    <property type="term" value="F:sigma factor activity"/>
    <property type="evidence" value="ECO:0007669"/>
    <property type="project" value="UniProtKB-KW"/>
</dbReference>
<dbReference type="InterPro" id="IPR014327">
    <property type="entry name" value="RNA_pol_sigma70_bacteroid"/>
</dbReference>
<protein>
    <submittedName>
        <fullName evidence="7">RNA polymerase subunit sigma-70</fullName>
    </submittedName>
</protein>
<keyword evidence="4" id="KW-0804">Transcription</keyword>
<name>A0A317F1M2_9SPHI</name>
<dbReference type="Pfam" id="PF04542">
    <property type="entry name" value="Sigma70_r2"/>
    <property type="match status" value="1"/>
</dbReference>
<dbReference type="InterPro" id="IPR014284">
    <property type="entry name" value="RNA_pol_sigma-70_dom"/>
</dbReference>
<sequence>MESPYNLLTDNELLALLNKGDENAFSVIYERYWPLLLRHAKRMLSDDEDVRDVLQEVFSKLWNQAFDLEINTTLASYLYALTRNRILNVIAHQKVRTNHIDSLSSFMENEQVATDYLVRERQLSLLIEKEIALLPEKMRVIFDLSRNKHLSYKEIAQKLSISENTVKKQINNALKILRLKLGLVAFITFLLLK</sequence>
<dbReference type="PANTHER" id="PTHR43133:SF46">
    <property type="entry name" value="RNA POLYMERASE SIGMA-70 FACTOR ECF SUBFAMILY"/>
    <property type="match status" value="1"/>
</dbReference>
<evidence type="ECO:0000256" key="4">
    <source>
        <dbReference type="ARBA" id="ARBA00023163"/>
    </source>
</evidence>
<dbReference type="InterPro" id="IPR039425">
    <property type="entry name" value="RNA_pol_sigma-70-like"/>
</dbReference>
<dbReference type="InterPro" id="IPR013249">
    <property type="entry name" value="RNA_pol_sigma70_r4_t2"/>
</dbReference>
<dbReference type="PANTHER" id="PTHR43133">
    <property type="entry name" value="RNA POLYMERASE ECF-TYPE SIGMA FACTO"/>
    <property type="match status" value="1"/>
</dbReference>
<dbReference type="InterPro" id="IPR007627">
    <property type="entry name" value="RNA_pol_sigma70_r2"/>
</dbReference>
<dbReference type="AlphaFoldDB" id="A0A317F1M2"/>
<dbReference type="EMBL" id="QGNY01000001">
    <property type="protein sequence ID" value="PWS33081.1"/>
    <property type="molecule type" value="Genomic_DNA"/>
</dbReference>
<evidence type="ECO:0000256" key="3">
    <source>
        <dbReference type="ARBA" id="ARBA00023082"/>
    </source>
</evidence>
<dbReference type="GO" id="GO:0003677">
    <property type="term" value="F:DNA binding"/>
    <property type="evidence" value="ECO:0007669"/>
    <property type="project" value="InterPro"/>
</dbReference>
<evidence type="ECO:0000256" key="2">
    <source>
        <dbReference type="ARBA" id="ARBA00023015"/>
    </source>
</evidence>
<dbReference type="SUPFAM" id="SSF88659">
    <property type="entry name" value="Sigma3 and sigma4 domains of RNA polymerase sigma factors"/>
    <property type="match status" value="1"/>
</dbReference>